<organism evidence="1">
    <name type="scientific">Sesamum angustifolium</name>
    <dbReference type="NCBI Taxonomy" id="2727405"/>
    <lineage>
        <taxon>Eukaryota</taxon>
        <taxon>Viridiplantae</taxon>
        <taxon>Streptophyta</taxon>
        <taxon>Embryophyta</taxon>
        <taxon>Tracheophyta</taxon>
        <taxon>Spermatophyta</taxon>
        <taxon>Magnoliopsida</taxon>
        <taxon>eudicotyledons</taxon>
        <taxon>Gunneridae</taxon>
        <taxon>Pentapetalae</taxon>
        <taxon>asterids</taxon>
        <taxon>lamiids</taxon>
        <taxon>Lamiales</taxon>
        <taxon>Pedaliaceae</taxon>
        <taxon>Sesamum</taxon>
    </lineage>
</organism>
<dbReference type="PANTHER" id="PTHR24559:SF439">
    <property type="entry name" value="RETROTRANSPOSON, UNCLASSIFIED-LIKE PROTEIN"/>
    <property type="match status" value="1"/>
</dbReference>
<dbReference type="PANTHER" id="PTHR24559">
    <property type="entry name" value="TRANSPOSON TY3-I GAG-POL POLYPROTEIN"/>
    <property type="match status" value="1"/>
</dbReference>
<protein>
    <submittedName>
        <fullName evidence="1">Uncharacterized protein</fullName>
    </submittedName>
</protein>
<accession>A0AAW2N6S7</accession>
<dbReference type="AlphaFoldDB" id="A0AAW2N6S7"/>
<proteinExistence type="predicted"/>
<dbReference type="EMBL" id="JACGWK010000008">
    <property type="protein sequence ID" value="KAL0339232.1"/>
    <property type="molecule type" value="Genomic_DNA"/>
</dbReference>
<evidence type="ECO:0000313" key="1">
    <source>
        <dbReference type="EMBL" id="KAL0339232.1"/>
    </source>
</evidence>
<dbReference type="Gene3D" id="3.10.10.10">
    <property type="entry name" value="HIV Type 1 Reverse Transcriptase, subunit A, domain 1"/>
    <property type="match status" value="1"/>
</dbReference>
<sequence>MPGLDPKVAVHQLSIRKGARPIKQAQCRFRPELVPLIEIEVKKLIEVGFIREVKYPTWISSIVPVRKKNEQIRACVDFRDLNGTYPKDDFPLPIAKHMIDATIGHEALSFMDGSSGYN</sequence>
<gene>
    <name evidence="1" type="ORF">Sangu_1445300</name>
</gene>
<dbReference type="SUPFAM" id="SSF56672">
    <property type="entry name" value="DNA/RNA polymerases"/>
    <property type="match status" value="1"/>
</dbReference>
<reference evidence="1" key="1">
    <citation type="submission" date="2020-06" db="EMBL/GenBank/DDBJ databases">
        <authorList>
            <person name="Li T."/>
            <person name="Hu X."/>
            <person name="Zhang T."/>
            <person name="Song X."/>
            <person name="Zhang H."/>
            <person name="Dai N."/>
            <person name="Sheng W."/>
            <person name="Hou X."/>
            <person name="Wei L."/>
        </authorList>
    </citation>
    <scope>NUCLEOTIDE SEQUENCE</scope>
    <source>
        <strain evidence="1">G01</strain>
        <tissue evidence="1">Leaf</tissue>
    </source>
</reference>
<dbReference type="InterPro" id="IPR043502">
    <property type="entry name" value="DNA/RNA_pol_sf"/>
</dbReference>
<comment type="caution">
    <text evidence="1">The sequence shown here is derived from an EMBL/GenBank/DDBJ whole genome shotgun (WGS) entry which is preliminary data.</text>
</comment>
<name>A0AAW2N6S7_9LAMI</name>
<reference evidence="1" key="2">
    <citation type="journal article" date="2024" name="Plant">
        <title>Genomic evolution and insights into agronomic trait innovations of Sesamum species.</title>
        <authorList>
            <person name="Miao H."/>
            <person name="Wang L."/>
            <person name="Qu L."/>
            <person name="Liu H."/>
            <person name="Sun Y."/>
            <person name="Le M."/>
            <person name="Wang Q."/>
            <person name="Wei S."/>
            <person name="Zheng Y."/>
            <person name="Lin W."/>
            <person name="Duan Y."/>
            <person name="Cao H."/>
            <person name="Xiong S."/>
            <person name="Wang X."/>
            <person name="Wei L."/>
            <person name="Li C."/>
            <person name="Ma Q."/>
            <person name="Ju M."/>
            <person name="Zhao R."/>
            <person name="Li G."/>
            <person name="Mu C."/>
            <person name="Tian Q."/>
            <person name="Mei H."/>
            <person name="Zhang T."/>
            <person name="Gao T."/>
            <person name="Zhang H."/>
        </authorList>
    </citation>
    <scope>NUCLEOTIDE SEQUENCE</scope>
    <source>
        <strain evidence="1">G01</strain>
    </source>
</reference>
<dbReference type="InterPro" id="IPR053134">
    <property type="entry name" value="RNA-dir_DNA_polymerase"/>
</dbReference>